<sequence length="256" mass="28550">MIHLAKSIEQAWRQTVEQSASASDEISETGRINAEIRLDAEMGDAALEMLERVMAGDFGYEDPWERDSSGCYIKNVGDVIVTYNPLTHRLNVETQLTESLTAEATATAEACGFTIGNVAVEALGQYYDDGWGGRTKEAALSEAQKKAEEKLSQAIEELNRQQNPETFLNAENKASKTAREKAELELEKMKENARIAMRERIMFILANSEENVNHMINRAVGEAYRQTLRKVVLDSGGRVITDDNTGSIINMELELR</sequence>
<dbReference type="Proteomes" id="UP000189670">
    <property type="component" value="Unassembled WGS sequence"/>
</dbReference>
<evidence type="ECO:0000256" key="1">
    <source>
        <dbReference type="SAM" id="Coils"/>
    </source>
</evidence>
<name>A0A1V1NRW7_9BACT</name>
<reference evidence="4" key="1">
    <citation type="submission" date="2012-11" db="EMBL/GenBank/DDBJ databases">
        <authorList>
            <person name="Lucero-Rivera Y.E."/>
            <person name="Tovar-Ramirez D."/>
        </authorList>
    </citation>
    <scope>NUCLEOTIDE SEQUENCE [LARGE SCALE GENOMIC DNA]</scope>
    <source>
        <strain evidence="4">Araruama</strain>
    </source>
</reference>
<feature type="coiled-coil region" evidence="1">
    <location>
        <begin position="137"/>
        <end position="199"/>
    </location>
</feature>
<keyword evidence="1" id="KW-0175">Coiled coil</keyword>
<organism evidence="3 4">
    <name type="scientific">Candidatus Magnetoglobus multicellularis str. Araruama</name>
    <dbReference type="NCBI Taxonomy" id="890399"/>
    <lineage>
        <taxon>Bacteria</taxon>
        <taxon>Pseudomonadati</taxon>
        <taxon>Thermodesulfobacteriota</taxon>
        <taxon>Desulfobacteria</taxon>
        <taxon>Desulfobacterales</taxon>
        <taxon>Desulfobacteraceae</taxon>
        <taxon>Candidatus Magnetoglobus</taxon>
    </lineage>
</organism>
<protein>
    <submittedName>
        <fullName evidence="3">Response regulator receiver domain/DnaJ domain-containing protein</fullName>
    </submittedName>
</protein>
<evidence type="ECO:0000259" key="2">
    <source>
        <dbReference type="Pfam" id="PF20000"/>
    </source>
</evidence>
<proteinExistence type="predicted"/>
<dbReference type="Pfam" id="PF20000">
    <property type="entry name" value="fvmX2"/>
    <property type="match status" value="1"/>
</dbReference>
<gene>
    <name evidence="3" type="ORF">OMM_06087</name>
</gene>
<dbReference type="AlphaFoldDB" id="A0A1V1NRW7"/>
<comment type="caution">
    <text evidence="3">The sequence shown here is derived from an EMBL/GenBank/DDBJ whole genome shotgun (WGS) entry which is preliminary data.</text>
</comment>
<feature type="domain" description="FtsH ternary system" evidence="2">
    <location>
        <begin position="4"/>
        <end position="254"/>
    </location>
</feature>
<accession>A0A1V1NRW7</accession>
<dbReference type="InterPro" id="IPR045482">
    <property type="entry name" value="fvmX2"/>
</dbReference>
<dbReference type="EMBL" id="ATBP01002959">
    <property type="protein sequence ID" value="ETR65308.1"/>
    <property type="molecule type" value="Genomic_DNA"/>
</dbReference>
<evidence type="ECO:0000313" key="3">
    <source>
        <dbReference type="EMBL" id="ETR65308.1"/>
    </source>
</evidence>
<evidence type="ECO:0000313" key="4">
    <source>
        <dbReference type="Proteomes" id="UP000189670"/>
    </source>
</evidence>